<sequence length="125" mass="13325">MKVFLIGAASAFSTAQMRPCDVAIQECSLNADCVDWPYCTEDGLYFTGPVCSITGSCSCIDRLNGAVSVSSEGVELTTQVFLPADFFGSWMVDNNFSCDLFSSDASASASLAETVPEYVLSQIDL</sequence>
<organism evidence="1">
    <name type="scientific">Oikopleura dioica</name>
    <name type="common">Tunicate</name>
    <dbReference type="NCBI Taxonomy" id="34765"/>
    <lineage>
        <taxon>Eukaryota</taxon>
        <taxon>Metazoa</taxon>
        <taxon>Chordata</taxon>
        <taxon>Tunicata</taxon>
        <taxon>Appendicularia</taxon>
        <taxon>Copelata</taxon>
        <taxon>Oikopleuridae</taxon>
        <taxon>Oikopleura</taxon>
    </lineage>
</organism>
<gene>
    <name evidence="1" type="ORF">GSOID_T00010948001</name>
</gene>
<dbReference type="EMBL" id="FN653051">
    <property type="protein sequence ID" value="CBY10120.1"/>
    <property type="molecule type" value="Genomic_DNA"/>
</dbReference>
<dbReference type="InParanoid" id="E4XHH2"/>
<reference evidence="1" key="1">
    <citation type="journal article" date="2010" name="Science">
        <title>Plasticity of animal genome architecture unmasked by rapid evolution of a pelagic tunicate.</title>
        <authorList>
            <person name="Denoeud F."/>
            <person name="Henriet S."/>
            <person name="Mungpakdee S."/>
            <person name="Aury J.M."/>
            <person name="Da Silva C."/>
            <person name="Brinkmann H."/>
            <person name="Mikhaleva J."/>
            <person name="Olsen L.C."/>
            <person name="Jubin C."/>
            <person name="Canestro C."/>
            <person name="Bouquet J.M."/>
            <person name="Danks G."/>
            <person name="Poulain J."/>
            <person name="Campsteijn C."/>
            <person name="Adamski M."/>
            <person name="Cross I."/>
            <person name="Yadetie F."/>
            <person name="Muffato M."/>
            <person name="Louis A."/>
            <person name="Butcher S."/>
            <person name="Tsagkogeorga G."/>
            <person name="Konrad A."/>
            <person name="Singh S."/>
            <person name="Jensen M.F."/>
            <person name="Cong E.H."/>
            <person name="Eikeseth-Otteraa H."/>
            <person name="Noel B."/>
            <person name="Anthouard V."/>
            <person name="Porcel B.M."/>
            <person name="Kachouri-Lafond R."/>
            <person name="Nishino A."/>
            <person name="Ugolini M."/>
            <person name="Chourrout P."/>
            <person name="Nishida H."/>
            <person name="Aasland R."/>
            <person name="Huzurbazar S."/>
            <person name="Westhof E."/>
            <person name="Delsuc F."/>
            <person name="Lehrach H."/>
            <person name="Reinhardt R."/>
            <person name="Weissenbach J."/>
            <person name="Roy S.W."/>
            <person name="Artiguenave F."/>
            <person name="Postlethwait J.H."/>
            <person name="Manak J.R."/>
            <person name="Thompson E.M."/>
            <person name="Jaillon O."/>
            <person name="Du Pasquier L."/>
            <person name="Boudinot P."/>
            <person name="Liberles D.A."/>
            <person name="Volff J.N."/>
            <person name="Philippe H."/>
            <person name="Lenhard B."/>
            <person name="Roest Crollius H."/>
            <person name="Wincker P."/>
            <person name="Chourrout D."/>
        </authorList>
    </citation>
    <scope>NUCLEOTIDE SEQUENCE [LARGE SCALE GENOMIC DNA]</scope>
</reference>
<dbReference type="Proteomes" id="UP000001307">
    <property type="component" value="Unassembled WGS sequence"/>
</dbReference>
<keyword evidence="2" id="KW-1185">Reference proteome</keyword>
<protein>
    <submittedName>
        <fullName evidence="1">Uncharacterized protein</fullName>
    </submittedName>
</protein>
<evidence type="ECO:0000313" key="1">
    <source>
        <dbReference type="EMBL" id="CBY10120.1"/>
    </source>
</evidence>
<dbReference type="OrthoDB" id="10335382at2759"/>
<accession>E4XHH2</accession>
<proteinExistence type="predicted"/>
<dbReference type="AlphaFoldDB" id="E4XHH2"/>
<name>E4XHH2_OIKDI</name>
<evidence type="ECO:0000313" key="2">
    <source>
        <dbReference type="Proteomes" id="UP000001307"/>
    </source>
</evidence>